<protein>
    <recommendedName>
        <fullName evidence="8 12">Elongation factor Tu</fullName>
        <shortName evidence="12">EF-Tu</shortName>
        <ecNumber evidence="12">3.6.5.3</ecNumber>
    </recommendedName>
</protein>
<evidence type="ECO:0000256" key="7">
    <source>
        <dbReference type="ARBA" id="ARBA00023134"/>
    </source>
</evidence>
<dbReference type="Gene3D" id="3.40.50.300">
    <property type="entry name" value="P-loop containing nucleotide triphosphate hydrolases"/>
    <property type="match status" value="1"/>
</dbReference>
<evidence type="ECO:0000259" key="13">
    <source>
        <dbReference type="PROSITE" id="PS51722"/>
    </source>
</evidence>
<dbReference type="Pfam" id="PF03144">
    <property type="entry name" value="GTP_EFTU_D2"/>
    <property type="match status" value="1"/>
</dbReference>
<dbReference type="InterPro" id="IPR031157">
    <property type="entry name" value="G_TR_CS"/>
</dbReference>
<reference evidence="15" key="1">
    <citation type="submission" date="2012-06" db="EMBL/GenBank/DDBJ databases">
        <title>The complete genome of Belliella baltica DSM 15883.</title>
        <authorList>
            <person name="Lucas S."/>
            <person name="Copeland A."/>
            <person name="Lapidus A."/>
            <person name="Goodwin L."/>
            <person name="Pitluck S."/>
            <person name="Peters L."/>
            <person name="Mikhailova N."/>
            <person name="Davenport K."/>
            <person name="Kyrpides N."/>
            <person name="Mavromatis K."/>
            <person name="Pagani I."/>
            <person name="Ivanova N."/>
            <person name="Ovchinnikova G."/>
            <person name="Zeytun A."/>
            <person name="Detter J.C."/>
            <person name="Han C."/>
            <person name="Land M."/>
            <person name="Hauser L."/>
            <person name="Markowitz V."/>
            <person name="Cheng J.-F."/>
            <person name="Hugenholtz P."/>
            <person name="Woyke T."/>
            <person name="Wu D."/>
            <person name="Tindall B."/>
            <person name="Pomrenke H."/>
            <person name="Brambilla E."/>
            <person name="Klenk H.-P."/>
            <person name="Eisen J.A."/>
        </authorList>
    </citation>
    <scope>NUCLEOTIDE SEQUENCE [LARGE SCALE GENOMIC DNA]</scope>
    <source>
        <strain evidence="15">DSM 15883 / CIP 108006 / LMG 21964 / BA134</strain>
    </source>
</reference>
<comment type="subcellular location">
    <subcellularLocation>
        <location evidence="12">Cytoplasm</location>
    </subcellularLocation>
</comment>
<comment type="catalytic activity">
    <reaction evidence="12">
        <text>GTP + H2O = GDP + phosphate + H(+)</text>
        <dbReference type="Rhea" id="RHEA:19669"/>
        <dbReference type="ChEBI" id="CHEBI:15377"/>
        <dbReference type="ChEBI" id="CHEBI:15378"/>
        <dbReference type="ChEBI" id="CHEBI:37565"/>
        <dbReference type="ChEBI" id="CHEBI:43474"/>
        <dbReference type="ChEBI" id="CHEBI:58189"/>
        <dbReference type="EC" id="3.6.5.3"/>
    </reaction>
</comment>
<evidence type="ECO:0000256" key="6">
    <source>
        <dbReference type="ARBA" id="ARBA00022917"/>
    </source>
</evidence>
<dbReference type="PANTHER" id="PTHR43721:SF22">
    <property type="entry name" value="ELONGATION FACTOR TU, MITOCHONDRIAL"/>
    <property type="match status" value="1"/>
</dbReference>
<dbReference type="InterPro" id="IPR041709">
    <property type="entry name" value="EF-Tu_GTP-bd"/>
</dbReference>
<dbReference type="KEGG" id="bbd:Belba_1694"/>
<evidence type="ECO:0000313" key="14">
    <source>
        <dbReference type="EMBL" id="AFL84297.1"/>
    </source>
</evidence>
<dbReference type="Proteomes" id="UP000006050">
    <property type="component" value="Chromosome"/>
</dbReference>
<dbReference type="HOGENOM" id="CLU_007265_0_0_10"/>
<dbReference type="eggNOG" id="COG0050">
    <property type="taxonomic scope" value="Bacteria"/>
</dbReference>
<sequence>MAKATFDRSKPHVNIGTIGHVDHGKTTLTAAITTVLARKGLSELRDFSSIDNAPEEKERGITINTSHVEYQTEKRHYAHVDCPGHADYVKNMVTGAAQMDGAILVVAATDGPMPQTREHILLARQVGVPALVVFLNKVDLVDDPELLELVEMEVRELLSFYDFDGDNIPVISGSALGGLEGNEKWMDKIMELMDAVDEFIPIPERLVDKDFLMPVEDVFSITGRGTVATGRIERGVINSGDPVDIIGMGAEGLKSTVTGVEMFRKILDRGEAGDNVGLLLRGIEKSQIKRGMIICKPGSVKPHAHFKAEVYVLSKEEGGRHTPFFNKYRPQFYLRTTDVTGEIKLPEGVEMVMPGDNVTIEVNLLNKVALEKGLRFAIREGGRTVGAGQVTEILD</sequence>
<evidence type="ECO:0000256" key="12">
    <source>
        <dbReference type="HAMAP-Rule" id="MF_00118"/>
    </source>
</evidence>
<dbReference type="OrthoDB" id="9804504at2"/>
<dbReference type="InterPro" id="IPR027417">
    <property type="entry name" value="P-loop_NTPase"/>
</dbReference>
<comment type="subunit">
    <text evidence="11">(Microbial infection) Upon infection by bacteriophage Qbeta, part of the viral RNA-dependent RNA polymerase complex, the other subunits are the viral replicase catalytic subunit (AC P14647), host ribosomal protein S1 and EF-Ts.</text>
</comment>
<dbReference type="InterPro" id="IPR050055">
    <property type="entry name" value="EF-Tu_GTPase"/>
</dbReference>
<dbReference type="InterPro" id="IPR005225">
    <property type="entry name" value="Small_GTP-bd"/>
</dbReference>
<dbReference type="NCBIfam" id="TIGR00231">
    <property type="entry name" value="small_GTP"/>
    <property type="match status" value="1"/>
</dbReference>
<feature type="binding site" evidence="12">
    <location>
        <position position="26"/>
    </location>
    <ligand>
        <name>Mg(2+)</name>
        <dbReference type="ChEBI" id="CHEBI:18420"/>
    </ligand>
</feature>
<dbReference type="SUPFAM" id="SSF52540">
    <property type="entry name" value="P-loop containing nucleoside triphosphate hydrolases"/>
    <property type="match status" value="1"/>
</dbReference>
<dbReference type="InterPro" id="IPR004161">
    <property type="entry name" value="EFTu-like_2"/>
</dbReference>
<dbReference type="PROSITE" id="PS00301">
    <property type="entry name" value="G_TR_1"/>
    <property type="match status" value="1"/>
</dbReference>
<dbReference type="PATRIC" id="fig|866536.3.peg.1752"/>
<keyword evidence="3 12" id="KW-0547">Nucleotide-binding</keyword>
<evidence type="ECO:0000313" key="15">
    <source>
        <dbReference type="Proteomes" id="UP000006050"/>
    </source>
</evidence>
<dbReference type="InterPro" id="IPR009000">
    <property type="entry name" value="Transl_B-barrel_sf"/>
</dbReference>
<dbReference type="PRINTS" id="PR00315">
    <property type="entry name" value="ELONGATNFCT"/>
</dbReference>
<dbReference type="GO" id="GO:0000287">
    <property type="term" value="F:magnesium ion binding"/>
    <property type="evidence" value="ECO:0007669"/>
    <property type="project" value="UniProtKB-UniRule"/>
</dbReference>
<dbReference type="CDD" id="cd03707">
    <property type="entry name" value="EFTU_III"/>
    <property type="match status" value="1"/>
</dbReference>
<dbReference type="Pfam" id="PF03143">
    <property type="entry name" value="GTP_EFTU_D3"/>
    <property type="match status" value="1"/>
</dbReference>
<keyword evidence="7 12" id="KW-0342">GTP-binding</keyword>
<dbReference type="FunFam" id="2.40.30.10:FF:000001">
    <property type="entry name" value="Elongation factor Tu"/>
    <property type="match status" value="1"/>
</dbReference>
<dbReference type="GO" id="GO:0005525">
    <property type="term" value="F:GTP binding"/>
    <property type="evidence" value="ECO:0007669"/>
    <property type="project" value="UniProtKB-UniRule"/>
</dbReference>
<accession>I3Z4X9</accession>
<dbReference type="NCBIfam" id="NF009372">
    <property type="entry name" value="PRK12735.1"/>
    <property type="match status" value="1"/>
</dbReference>
<dbReference type="NCBIfam" id="TIGR00485">
    <property type="entry name" value="EF-Tu"/>
    <property type="match status" value="1"/>
</dbReference>
<evidence type="ECO:0000256" key="5">
    <source>
        <dbReference type="ARBA" id="ARBA00022801"/>
    </source>
</evidence>
<comment type="function">
    <text evidence="9">May play an important regulatory role in cell growth and in the bacterial response to nutrient deprivation.</text>
</comment>
<dbReference type="NCBIfam" id="NF009373">
    <property type="entry name" value="PRK12736.1"/>
    <property type="match status" value="1"/>
</dbReference>
<dbReference type="FunFam" id="3.40.50.300:FF:000003">
    <property type="entry name" value="Elongation factor Tu"/>
    <property type="match status" value="1"/>
</dbReference>
<feature type="binding site" evidence="12">
    <location>
        <begin position="81"/>
        <end position="85"/>
    </location>
    <ligand>
        <name>GTP</name>
        <dbReference type="ChEBI" id="CHEBI:37565"/>
    </ligand>
</feature>
<evidence type="ECO:0000256" key="11">
    <source>
        <dbReference type="ARBA" id="ARBA00064283"/>
    </source>
</evidence>
<dbReference type="HAMAP" id="MF_00118_B">
    <property type="entry name" value="EF_Tu_B"/>
    <property type="match status" value="1"/>
</dbReference>
<dbReference type="CDD" id="cd01884">
    <property type="entry name" value="EF_Tu"/>
    <property type="match status" value="1"/>
</dbReference>
<keyword evidence="12" id="KW-0479">Metal-binding</keyword>
<keyword evidence="6 12" id="KW-0648">Protein biosynthesis</keyword>
<comment type="function">
    <text evidence="12">GTP hydrolase that promotes the GTP-dependent binding of aminoacyl-tRNA to the A-site of ribosomes during protein biosynthesis.</text>
</comment>
<keyword evidence="4 12" id="KW-0251">Elongation factor</keyword>
<feature type="binding site" evidence="12">
    <location>
        <begin position="19"/>
        <end position="26"/>
    </location>
    <ligand>
        <name>GTP</name>
        <dbReference type="ChEBI" id="CHEBI:37565"/>
    </ligand>
</feature>
<dbReference type="SUPFAM" id="SSF50465">
    <property type="entry name" value="EF-Tu/eEF-1alpha/eIF2-gamma C-terminal domain"/>
    <property type="match status" value="1"/>
</dbReference>
<dbReference type="GO" id="GO:0003746">
    <property type="term" value="F:translation elongation factor activity"/>
    <property type="evidence" value="ECO:0007669"/>
    <property type="project" value="UniProtKB-UniRule"/>
</dbReference>
<dbReference type="EC" id="3.6.5.3" evidence="12"/>
<evidence type="ECO:0000256" key="1">
    <source>
        <dbReference type="ARBA" id="ARBA00007249"/>
    </source>
</evidence>
<dbReference type="InterPro" id="IPR000795">
    <property type="entry name" value="T_Tr_GTP-bd_dom"/>
</dbReference>
<organism evidence="14 15">
    <name type="scientific">Belliella baltica (strain DSM 15883 / CIP 108006 / LMG 21964 / BA134)</name>
    <dbReference type="NCBI Taxonomy" id="866536"/>
    <lineage>
        <taxon>Bacteria</taxon>
        <taxon>Pseudomonadati</taxon>
        <taxon>Bacteroidota</taxon>
        <taxon>Cytophagia</taxon>
        <taxon>Cytophagales</taxon>
        <taxon>Cyclobacteriaceae</taxon>
        <taxon>Belliella</taxon>
    </lineage>
</organism>
<name>I3Z4X9_BELBD</name>
<comment type="subunit">
    <text evidence="10">Monomer. Heterotetramer composed of two EF-Ts.EF-Tu dimer complexes.</text>
</comment>
<dbReference type="Gene3D" id="2.40.30.10">
    <property type="entry name" value="Translation factors"/>
    <property type="match status" value="2"/>
</dbReference>
<dbReference type="AlphaFoldDB" id="I3Z4X9"/>
<dbReference type="EMBL" id="CP003281">
    <property type="protein sequence ID" value="AFL84297.1"/>
    <property type="molecule type" value="Genomic_DNA"/>
</dbReference>
<dbReference type="InterPro" id="IPR004541">
    <property type="entry name" value="Transl_elong_EFTu/EF1A_bac/org"/>
</dbReference>
<evidence type="ECO:0000256" key="9">
    <source>
        <dbReference type="ARBA" id="ARBA00058140"/>
    </source>
</evidence>
<feature type="binding site" evidence="12">
    <location>
        <begin position="136"/>
        <end position="139"/>
    </location>
    <ligand>
        <name>GTP</name>
        <dbReference type="ChEBI" id="CHEBI:37565"/>
    </ligand>
</feature>
<dbReference type="RefSeq" id="WP_014772281.1">
    <property type="nucleotide sequence ID" value="NC_018010.1"/>
</dbReference>
<evidence type="ECO:0000256" key="8">
    <source>
        <dbReference type="ARBA" id="ARBA00029554"/>
    </source>
</evidence>
<dbReference type="NCBIfam" id="NF000766">
    <property type="entry name" value="PRK00049.1"/>
    <property type="match status" value="1"/>
</dbReference>
<evidence type="ECO:0000256" key="10">
    <source>
        <dbReference type="ARBA" id="ARBA00063778"/>
    </source>
</evidence>
<keyword evidence="15" id="KW-1185">Reference proteome</keyword>
<comment type="similarity">
    <text evidence="1 12">Belongs to the TRAFAC class translation factor GTPase superfamily. Classic translation factor GTPase family. EF-Tu/EF-1A subfamily.</text>
</comment>
<dbReference type="GO" id="GO:0003924">
    <property type="term" value="F:GTPase activity"/>
    <property type="evidence" value="ECO:0007669"/>
    <property type="project" value="UniProtKB-UniRule"/>
</dbReference>
<dbReference type="PANTHER" id="PTHR43721">
    <property type="entry name" value="ELONGATION FACTOR TU-RELATED"/>
    <property type="match status" value="1"/>
</dbReference>
<dbReference type="InterPro" id="IPR009001">
    <property type="entry name" value="Transl_elong_EF1A/Init_IF2_C"/>
</dbReference>
<dbReference type="Pfam" id="PF00009">
    <property type="entry name" value="GTP_EFTU"/>
    <property type="match status" value="1"/>
</dbReference>
<dbReference type="PROSITE" id="PS51722">
    <property type="entry name" value="G_TR_2"/>
    <property type="match status" value="1"/>
</dbReference>
<dbReference type="InterPro" id="IPR033720">
    <property type="entry name" value="EFTU_2"/>
</dbReference>
<evidence type="ECO:0000256" key="3">
    <source>
        <dbReference type="ARBA" id="ARBA00022741"/>
    </source>
</evidence>
<keyword evidence="5 12" id="KW-0378">Hydrolase</keyword>
<feature type="domain" description="Tr-type G" evidence="13">
    <location>
        <begin position="10"/>
        <end position="204"/>
    </location>
</feature>
<keyword evidence="2 12" id="KW-0963">Cytoplasm</keyword>
<dbReference type="CDD" id="cd03697">
    <property type="entry name" value="EFTU_II"/>
    <property type="match status" value="1"/>
</dbReference>
<gene>
    <name evidence="12" type="primary">tuf</name>
    <name evidence="14" type="ordered locus">Belba_1694</name>
</gene>
<dbReference type="InterPro" id="IPR004160">
    <property type="entry name" value="Transl_elong_EFTu/EF1A_C"/>
</dbReference>
<proteinExistence type="inferred from homology"/>
<evidence type="ECO:0000256" key="4">
    <source>
        <dbReference type="ARBA" id="ARBA00022768"/>
    </source>
</evidence>
<dbReference type="SUPFAM" id="SSF50447">
    <property type="entry name" value="Translation proteins"/>
    <property type="match status" value="1"/>
</dbReference>
<evidence type="ECO:0000256" key="2">
    <source>
        <dbReference type="ARBA" id="ARBA00022490"/>
    </source>
</evidence>
<keyword evidence="12" id="KW-0460">Magnesium</keyword>
<dbReference type="STRING" id="866536.Belba_1694"/>
<dbReference type="GO" id="GO:0005829">
    <property type="term" value="C:cytosol"/>
    <property type="evidence" value="ECO:0007669"/>
    <property type="project" value="TreeGrafter"/>
</dbReference>